<dbReference type="Proteomes" id="UP001281147">
    <property type="component" value="Unassembled WGS sequence"/>
</dbReference>
<accession>A0ACC3NIW7</accession>
<evidence type="ECO:0000313" key="1">
    <source>
        <dbReference type="EMBL" id="KAK3717658.1"/>
    </source>
</evidence>
<reference evidence="1" key="1">
    <citation type="submission" date="2023-07" db="EMBL/GenBank/DDBJ databases">
        <title>Black Yeasts Isolated from many extreme environments.</title>
        <authorList>
            <person name="Coleine C."/>
            <person name="Stajich J.E."/>
            <person name="Selbmann L."/>
        </authorList>
    </citation>
    <scope>NUCLEOTIDE SEQUENCE</scope>
    <source>
        <strain evidence="1">CCFEE 5714</strain>
    </source>
</reference>
<keyword evidence="2" id="KW-1185">Reference proteome</keyword>
<dbReference type="EMBL" id="JAUTXU010000036">
    <property type="protein sequence ID" value="KAK3717658.1"/>
    <property type="molecule type" value="Genomic_DNA"/>
</dbReference>
<gene>
    <name evidence="1" type="ORF">LTR37_005725</name>
</gene>
<name>A0ACC3NIW7_9PEZI</name>
<proteinExistence type="predicted"/>
<protein>
    <submittedName>
        <fullName evidence="1">Uncharacterized protein</fullName>
    </submittedName>
</protein>
<comment type="caution">
    <text evidence="1">The sequence shown here is derived from an EMBL/GenBank/DDBJ whole genome shotgun (WGS) entry which is preliminary data.</text>
</comment>
<sequence length="98" mass="10887">MPRRSSKFYMDDIEEAQVCFTKSQVTATWSAKDKPRLSILQVAEKAGLEPAFGCRSAICGSCEVKLLKGQVYGPEGDYPQGILICHSYPATREIEIEL</sequence>
<evidence type="ECO:0000313" key="2">
    <source>
        <dbReference type="Proteomes" id="UP001281147"/>
    </source>
</evidence>
<organism evidence="1 2">
    <name type="scientific">Vermiconidia calcicola</name>
    <dbReference type="NCBI Taxonomy" id="1690605"/>
    <lineage>
        <taxon>Eukaryota</taxon>
        <taxon>Fungi</taxon>
        <taxon>Dikarya</taxon>
        <taxon>Ascomycota</taxon>
        <taxon>Pezizomycotina</taxon>
        <taxon>Dothideomycetes</taxon>
        <taxon>Dothideomycetidae</taxon>
        <taxon>Mycosphaerellales</taxon>
        <taxon>Extremaceae</taxon>
        <taxon>Vermiconidia</taxon>
    </lineage>
</organism>